<dbReference type="AlphaFoldDB" id="A0A174HZY8"/>
<sequence>MRQHRKQGKSIFQFIFAAMLIVLGIEVALLIGTLYFGNVGMQMNRNAIEILKKQVENRQNYLQNTLEETQNLSSLAGTINIAVENQTAVENISVEELVNNEDRSTELLETVSDSLINVMRHRSVNGIFVILNTDDMDECEIDSFMPCVYIRDQDPTTTASERNYDLLLERSPVKLVKSLRISTDRGWMPAIKYKGYGKNGIVYPVFQTAYKDSEKLNVSDYGHWTPVSYTLEGDDRPVIAYSIPLILSDGTVYGVVGVEMMTSYIQELIPYEELQNSGTGTYLLAETADTLSDSEISVNVINPSSRSNRWLSIPDEEIKMTRTEKNIYEAEIWKDNYIASVYPLTLYNKNAPFSDEQWLLVGIVQDKNLYAFTNHVMLLVKLTIFATLLFGLLSSFIVSRRLAKPVASLSDEVEAAQ</sequence>
<accession>A0A174HZY8</accession>
<evidence type="ECO:0000313" key="3">
    <source>
        <dbReference type="Proteomes" id="UP000095409"/>
    </source>
</evidence>
<keyword evidence="1" id="KW-0472">Membrane</keyword>
<evidence type="ECO:0000256" key="1">
    <source>
        <dbReference type="SAM" id="Phobius"/>
    </source>
</evidence>
<reference evidence="2 3" key="1">
    <citation type="submission" date="2015-09" db="EMBL/GenBank/DDBJ databases">
        <authorList>
            <consortium name="Pathogen Informatics"/>
        </authorList>
    </citation>
    <scope>NUCLEOTIDE SEQUENCE [LARGE SCALE GENOMIC DNA]</scope>
    <source>
        <strain evidence="2 3">2789STDY5608837</strain>
    </source>
</reference>
<dbReference type="EMBL" id="CYZD01000028">
    <property type="protein sequence ID" value="CUO80562.1"/>
    <property type="molecule type" value="Genomic_DNA"/>
</dbReference>
<feature type="transmembrane region" description="Helical" evidence="1">
    <location>
        <begin position="376"/>
        <end position="398"/>
    </location>
</feature>
<name>A0A174HZY8_9FIRM</name>
<keyword evidence="1" id="KW-0812">Transmembrane</keyword>
<dbReference type="RefSeq" id="WP_022388486.1">
    <property type="nucleotide sequence ID" value="NZ_CYZD01000028.1"/>
</dbReference>
<evidence type="ECO:0000313" key="2">
    <source>
        <dbReference type="EMBL" id="CUO80562.1"/>
    </source>
</evidence>
<organism evidence="2 3">
    <name type="scientific">Blautia obeum</name>
    <dbReference type="NCBI Taxonomy" id="40520"/>
    <lineage>
        <taxon>Bacteria</taxon>
        <taxon>Bacillati</taxon>
        <taxon>Bacillota</taxon>
        <taxon>Clostridia</taxon>
        <taxon>Lachnospirales</taxon>
        <taxon>Lachnospiraceae</taxon>
        <taxon>Blautia</taxon>
    </lineage>
</organism>
<feature type="transmembrane region" description="Helical" evidence="1">
    <location>
        <begin position="12"/>
        <end position="36"/>
    </location>
</feature>
<evidence type="ECO:0008006" key="4">
    <source>
        <dbReference type="Google" id="ProtNLM"/>
    </source>
</evidence>
<protein>
    <recommendedName>
        <fullName evidence="4">Cache domain-containing protein</fullName>
    </recommendedName>
</protein>
<proteinExistence type="predicted"/>
<dbReference type="Proteomes" id="UP000095409">
    <property type="component" value="Unassembled WGS sequence"/>
</dbReference>
<gene>
    <name evidence="2" type="ORF">ERS852394_03066</name>
</gene>
<dbReference type="Gene3D" id="3.30.450.20">
    <property type="entry name" value="PAS domain"/>
    <property type="match status" value="1"/>
</dbReference>
<keyword evidence="1" id="KW-1133">Transmembrane helix</keyword>